<organism evidence="1 2">
    <name type="scientific">Mycobacteroides abscessus subsp. massiliense</name>
    <dbReference type="NCBI Taxonomy" id="1962118"/>
    <lineage>
        <taxon>Bacteria</taxon>
        <taxon>Bacillati</taxon>
        <taxon>Actinomycetota</taxon>
        <taxon>Actinomycetes</taxon>
        <taxon>Mycobacteriales</taxon>
        <taxon>Mycobacteriaceae</taxon>
        <taxon>Mycobacteroides</taxon>
        <taxon>Mycobacteroides abscessus</taxon>
    </lineage>
</organism>
<sequence>MADDYGGLGVKFDEESRRIVVGTMNDAQDDLLDQRADVTDTAVVAVADYVFAGTGVLEVKLHDGTAYRIEVAKIGRSRAGGRIAILPGSTIVGLPDE</sequence>
<dbReference type="Pfam" id="PF24233">
    <property type="entry name" value="DUF7446"/>
    <property type="match status" value="1"/>
</dbReference>
<dbReference type="Proteomes" id="UP000190074">
    <property type="component" value="Unassembled WGS sequence"/>
</dbReference>
<evidence type="ECO:0000313" key="2">
    <source>
        <dbReference type="Proteomes" id="UP000190074"/>
    </source>
</evidence>
<dbReference type="InterPro" id="IPR055869">
    <property type="entry name" value="DUF7446"/>
</dbReference>
<reference evidence="1 2" key="1">
    <citation type="submission" date="2016-11" db="EMBL/GenBank/DDBJ databases">
        <authorList>
            <consortium name="Pathogen Informatics"/>
        </authorList>
    </citation>
    <scope>NUCLEOTIDE SEQUENCE [LARGE SCALE GENOMIC DNA]</scope>
    <source>
        <strain evidence="1 2">911</strain>
    </source>
</reference>
<proteinExistence type="predicted"/>
<protein>
    <submittedName>
        <fullName evidence="1">Uncharacterized protein</fullName>
    </submittedName>
</protein>
<dbReference type="EMBL" id="FVGW01000038">
    <property type="protein sequence ID" value="SKN07624.1"/>
    <property type="molecule type" value="Genomic_DNA"/>
</dbReference>
<accession>A0A1T8VRF1</accession>
<gene>
    <name evidence="1" type="ORF">SAMEA2259716_05853</name>
</gene>
<evidence type="ECO:0000313" key="1">
    <source>
        <dbReference type="EMBL" id="SKN07624.1"/>
    </source>
</evidence>
<name>A0A1T8VRF1_9MYCO</name>
<dbReference type="AlphaFoldDB" id="A0A1T8VRF1"/>